<dbReference type="RefSeq" id="WP_215818262.1">
    <property type="nucleotide sequence ID" value="NZ_JAGSOY010000004.1"/>
</dbReference>
<evidence type="ECO:0000313" key="3">
    <source>
        <dbReference type="Proteomes" id="UP000690515"/>
    </source>
</evidence>
<feature type="chain" id="PRO_5046937521" evidence="1">
    <location>
        <begin position="24"/>
        <end position="124"/>
    </location>
</feature>
<gene>
    <name evidence="2" type="ORF">KCG35_03460</name>
</gene>
<proteinExistence type="predicted"/>
<keyword evidence="3" id="KW-1185">Reference proteome</keyword>
<feature type="signal peptide" evidence="1">
    <location>
        <begin position="1"/>
        <end position="23"/>
    </location>
</feature>
<organism evidence="2 3">
    <name type="scientific">Zooshikella harenae</name>
    <dbReference type="NCBI Taxonomy" id="2827238"/>
    <lineage>
        <taxon>Bacteria</taxon>
        <taxon>Pseudomonadati</taxon>
        <taxon>Pseudomonadota</taxon>
        <taxon>Gammaproteobacteria</taxon>
        <taxon>Oceanospirillales</taxon>
        <taxon>Zooshikellaceae</taxon>
        <taxon>Zooshikella</taxon>
    </lineage>
</organism>
<sequence length="124" mass="14074">MKYKNLSKALSLLTLTTCIGFSANTYSDSMRCGSKLVKSGDSTTQVILTCGEPLQKEYLGTRVTEDRTHIRYSNPDHDETTGRTYISKKEVIVEKWTYGKKGQFLKFLIFRDGVLDEIETGGRY</sequence>
<evidence type="ECO:0000256" key="1">
    <source>
        <dbReference type="SAM" id="SignalP"/>
    </source>
</evidence>
<dbReference type="Proteomes" id="UP000690515">
    <property type="component" value="Unassembled WGS sequence"/>
</dbReference>
<accession>A0ABS5Z7T0</accession>
<evidence type="ECO:0000313" key="2">
    <source>
        <dbReference type="EMBL" id="MBU2710108.1"/>
    </source>
</evidence>
<reference evidence="2 3" key="1">
    <citation type="submission" date="2021-04" db="EMBL/GenBank/DDBJ databases">
        <authorList>
            <person name="Pira H."/>
            <person name="Risdian C."/>
            <person name="Wink J."/>
        </authorList>
    </citation>
    <scope>NUCLEOTIDE SEQUENCE [LARGE SCALE GENOMIC DNA]</scope>
    <source>
        <strain evidence="2 3">WH53</strain>
    </source>
</reference>
<protein>
    <submittedName>
        <fullName evidence="2">DUF2845 domain-containing protein</fullName>
    </submittedName>
</protein>
<dbReference type="InterPro" id="IPR021268">
    <property type="entry name" value="DUF2845"/>
</dbReference>
<dbReference type="Pfam" id="PF11006">
    <property type="entry name" value="DUF2845"/>
    <property type="match status" value="1"/>
</dbReference>
<keyword evidence="1" id="KW-0732">Signal</keyword>
<name>A0ABS5Z7T0_9GAMM</name>
<dbReference type="EMBL" id="JAGSOY010000004">
    <property type="protein sequence ID" value="MBU2710108.1"/>
    <property type="molecule type" value="Genomic_DNA"/>
</dbReference>
<comment type="caution">
    <text evidence="2">The sequence shown here is derived from an EMBL/GenBank/DDBJ whole genome shotgun (WGS) entry which is preliminary data.</text>
</comment>